<dbReference type="EMBL" id="VJZA01000007">
    <property type="protein sequence ID" value="TVT24293.1"/>
    <property type="molecule type" value="Genomic_DNA"/>
</dbReference>
<proteinExistence type="predicted"/>
<comment type="caution">
    <text evidence="3">The sequence shown here is derived from an EMBL/GenBank/DDBJ whole genome shotgun (WGS) entry which is preliminary data.</text>
</comment>
<dbReference type="InterPro" id="IPR012349">
    <property type="entry name" value="Split_barrel_FMN-bd"/>
</dbReference>
<dbReference type="Pfam" id="PF01613">
    <property type="entry name" value="Flavin_Reduct"/>
    <property type="match status" value="1"/>
</dbReference>
<keyword evidence="1" id="KW-0560">Oxidoreductase</keyword>
<dbReference type="Gene3D" id="2.30.110.10">
    <property type="entry name" value="Electron Transport, Fmn-binding Protein, Chain A"/>
    <property type="match status" value="1"/>
</dbReference>
<evidence type="ECO:0000313" key="3">
    <source>
        <dbReference type="EMBL" id="TVT24293.1"/>
    </source>
</evidence>
<dbReference type="Proteomes" id="UP000318578">
    <property type="component" value="Unassembled WGS sequence"/>
</dbReference>
<dbReference type="OrthoDB" id="3677205at2"/>
<dbReference type="GO" id="GO:0010181">
    <property type="term" value="F:FMN binding"/>
    <property type="evidence" value="ECO:0007669"/>
    <property type="project" value="InterPro"/>
</dbReference>
<dbReference type="InterPro" id="IPR050268">
    <property type="entry name" value="NADH-dep_flavin_reductase"/>
</dbReference>
<dbReference type="InterPro" id="IPR002563">
    <property type="entry name" value="Flavin_Rdtase-like_dom"/>
</dbReference>
<evidence type="ECO:0000259" key="2">
    <source>
        <dbReference type="SMART" id="SM00903"/>
    </source>
</evidence>
<dbReference type="RefSeq" id="WP_144635389.1">
    <property type="nucleotide sequence ID" value="NZ_BNAX01000016.1"/>
</dbReference>
<dbReference type="AlphaFoldDB" id="A0A558AJ53"/>
<reference evidence="3 4" key="1">
    <citation type="submission" date="2019-07" db="EMBL/GenBank/DDBJ databases">
        <title>New species of Amycolatopsis and Streptomyces.</title>
        <authorList>
            <person name="Duangmal K."/>
            <person name="Teo W.F.A."/>
            <person name="Lipun K."/>
        </authorList>
    </citation>
    <scope>NUCLEOTIDE SEQUENCE [LARGE SCALE GENOMIC DNA]</scope>
    <source>
        <strain evidence="3 4">JCM 30562</strain>
    </source>
</reference>
<name>A0A558AJ53_9PSEU</name>
<organism evidence="3 4">
    <name type="scientific">Amycolatopsis acidiphila</name>
    <dbReference type="NCBI Taxonomy" id="715473"/>
    <lineage>
        <taxon>Bacteria</taxon>
        <taxon>Bacillati</taxon>
        <taxon>Actinomycetota</taxon>
        <taxon>Actinomycetes</taxon>
        <taxon>Pseudonocardiales</taxon>
        <taxon>Pseudonocardiaceae</taxon>
        <taxon>Amycolatopsis</taxon>
    </lineage>
</organism>
<gene>
    <name evidence="3" type="ORF">FNH06_06925</name>
</gene>
<evidence type="ECO:0000313" key="4">
    <source>
        <dbReference type="Proteomes" id="UP000318578"/>
    </source>
</evidence>
<dbReference type="PANTHER" id="PTHR30466">
    <property type="entry name" value="FLAVIN REDUCTASE"/>
    <property type="match status" value="1"/>
</dbReference>
<feature type="domain" description="Flavin reductase like" evidence="2">
    <location>
        <begin position="10"/>
        <end position="153"/>
    </location>
</feature>
<protein>
    <submittedName>
        <fullName evidence="3">Flavin reductase family protein</fullName>
    </submittedName>
</protein>
<accession>A0A558AJ53</accession>
<dbReference type="SUPFAM" id="SSF50475">
    <property type="entry name" value="FMN-binding split barrel"/>
    <property type="match status" value="1"/>
</dbReference>
<keyword evidence="4" id="KW-1185">Reference proteome</keyword>
<dbReference type="GO" id="GO:0042602">
    <property type="term" value="F:riboflavin reductase (NADPH) activity"/>
    <property type="evidence" value="ECO:0007669"/>
    <property type="project" value="TreeGrafter"/>
</dbReference>
<sequence>MLDRDLKEAVAGFPSGVTITTTVDKAGKTWGFTASAFASLSLDPPLIVVCLSTSAECHPVFAEATYFTVNLLRPHHERLARIFATRGADKFAGEDFRPDERGIPVLRDALATMQCRVHSIGEGGDHSILIGRVLSAQADAGEPMVFCRRAFWALSDPRPAASA</sequence>
<evidence type="ECO:0000256" key="1">
    <source>
        <dbReference type="ARBA" id="ARBA00023002"/>
    </source>
</evidence>
<dbReference type="SMART" id="SM00903">
    <property type="entry name" value="Flavin_Reduct"/>
    <property type="match status" value="1"/>
</dbReference>
<dbReference type="GO" id="GO:0006208">
    <property type="term" value="P:pyrimidine nucleobase catabolic process"/>
    <property type="evidence" value="ECO:0007669"/>
    <property type="project" value="TreeGrafter"/>
</dbReference>
<dbReference type="PANTHER" id="PTHR30466:SF1">
    <property type="entry name" value="FMN REDUCTASE (NADH) RUTF"/>
    <property type="match status" value="1"/>
</dbReference>